<dbReference type="KEGG" id="atq:GH723_07895"/>
<name>A0A5Q2RHH8_9ACTN</name>
<reference evidence="3 4" key="1">
    <citation type="submission" date="2019-11" db="EMBL/GenBank/DDBJ databases">
        <authorList>
            <person name="He Y."/>
        </authorList>
    </citation>
    <scope>NUCLEOTIDE SEQUENCE [LARGE SCALE GENOMIC DNA]</scope>
    <source>
        <strain evidence="3 4">SCSIO 58843</strain>
    </source>
</reference>
<dbReference type="Pfam" id="PF01575">
    <property type="entry name" value="MaoC_dehydratas"/>
    <property type="match status" value="1"/>
</dbReference>
<dbReference type="InterPro" id="IPR002539">
    <property type="entry name" value="MaoC-like_dom"/>
</dbReference>
<sequence length="158" mass="17266">MATNAENAYEKLKATEGTDEGTGEWFEVTQDQVDQFADITHDHQFIHVDPERAQPIFGGTIAHGFLTLSMLTHLASTIRPSNAPGPLEGITMGMNYGFDKVRFVSPVKVGSKIRASSTVKSVELKGSSVEVTKTYTVEAEGSEKPALVADWITRLFFS</sequence>
<evidence type="ECO:0000259" key="2">
    <source>
        <dbReference type="Pfam" id="PF01575"/>
    </source>
</evidence>
<dbReference type="CDD" id="cd03450">
    <property type="entry name" value="NodN"/>
    <property type="match status" value="1"/>
</dbReference>
<protein>
    <recommendedName>
        <fullName evidence="2">MaoC-like domain-containing protein</fullName>
    </recommendedName>
</protein>
<dbReference type="PANTHER" id="PTHR42993:SF1">
    <property type="entry name" value="MAOC-LIKE DEHYDRATASE DOMAIN-CONTAINING PROTEIN"/>
    <property type="match status" value="1"/>
</dbReference>
<dbReference type="PANTHER" id="PTHR42993">
    <property type="entry name" value="MAOC-LIKE DEHYDRATASE DOMAIN-CONTAINING PROTEIN"/>
    <property type="match status" value="1"/>
</dbReference>
<feature type="domain" description="MaoC-like" evidence="2">
    <location>
        <begin position="16"/>
        <end position="139"/>
    </location>
</feature>
<evidence type="ECO:0000256" key="1">
    <source>
        <dbReference type="ARBA" id="ARBA00005254"/>
    </source>
</evidence>
<comment type="similarity">
    <text evidence="1">Belongs to the enoyl-CoA hydratase/isomerase family.</text>
</comment>
<dbReference type="Gene3D" id="3.10.129.10">
    <property type="entry name" value="Hotdog Thioesterase"/>
    <property type="match status" value="1"/>
</dbReference>
<dbReference type="AlphaFoldDB" id="A0A5Q2RHH8"/>
<accession>A0A5Q2RHH8</accession>
<evidence type="ECO:0000313" key="3">
    <source>
        <dbReference type="EMBL" id="QGG95034.1"/>
    </source>
</evidence>
<evidence type="ECO:0000313" key="4">
    <source>
        <dbReference type="Proteomes" id="UP000334019"/>
    </source>
</evidence>
<dbReference type="EMBL" id="CP045851">
    <property type="protein sequence ID" value="QGG95034.1"/>
    <property type="molecule type" value="Genomic_DNA"/>
</dbReference>
<keyword evidence="4" id="KW-1185">Reference proteome</keyword>
<proteinExistence type="inferred from homology"/>
<dbReference type="Proteomes" id="UP000334019">
    <property type="component" value="Chromosome"/>
</dbReference>
<dbReference type="SUPFAM" id="SSF54637">
    <property type="entry name" value="Thioesterase/thiol ester dehydrase-isomerase"/>
    <property type="match status" value="1"/>
</dbReference>
<organism evidence="3 4">
    <name type="scientific">Actinomarinicola tropica</name>
    <dbReference type="NCBI Taxonomy" id="2789776"/>
    <lineage>
        <taxon>Bacteria</taxon>
        <taxon>Bacillati</taxon>
        <taxon>Actinomycetota</taxon>
        <taxon>Acidimicrobiia</taxon>
        <taxon>Acidimicrobiales</taxon>
        <taxon>Iamiaceae</taxon>
        <taxon>Actinomarinicola</taxon>
    </lineage>
</organism>
<dbReference type="RefSeq" id="WP_153759142.1">
    <property type="nucleotide sequence ID" value="NZ_CP045851.1"/>
</dbReference>
<dbReference type="InterPro" id="IPR039375">
    <property type="entry name" value="NodN-like"/>
</dbReference>
<dbReference type="InterPro" id="IPR029069">
    <property type="entry name" value="HotDog_dom_sf"/>
</dbReference>
<gene>
    <name evidence="3" type="ORF">GH723_07895</name>
</gene>